<dbReference type="FunFam" id="3.20.20.140:FF:000005">
    <property type="entry name" value="TatD family hydrolase"/>
    <property type="match status" value="1"/>
</dbReference>
<dbReference type="Gene3D" id="3.20.20.140">
    <property type="entry name" value="Metal-dependent hydrolases"/>
    <property type="match status" value="1"/>
</dbReference>
<dbReference type="InterPro" id="IPR018228">
    <property type="entry name" value="DNase_TatD-rel_CS"/>
</dbReference>
<feature type="binding site" evidence="4">
    <location>
        <position position="219"/>
    </location>
    <ligand>
        <name>a divalent metal cation</name>
        <dbReference type="ChEBI" id="CHEBI:60240"/>
        <label>1</label>
    </ligand>
</feature>
<dbReference type="GO" id="GO:0046872">
    <property type="term" value="F:metal ion binding"/>
    <property type="evidence" value="ECO:0007669"/>
    <property type="project" value="UniProtKB-KW"/>
</dbReference>
<accession>A0A1T1AW16</accession>
<reference evidence="5 6" key="1">
    <citation type="submission" date="2017-01" db="EMBL/GenBank/DDBJ databases">
        <title>Genome sequencing of Rhodoferax fermentans JCM 7819.</title>
        <authorList>
            <person name="Kim Y.J."/>
            <person name="Farh M.E.-A."/>
            <person name="Yang D.-C."/>
        </authorList>
    </citation>
    <scope>NUCLEOTIDE SEQUENCE [LARGE SCALE GENOMIC DNA]</scope>
    <source>
        <strain evidence="5 6">JCM 7819</strain>
    </source>
</reference>
<comment type="similarity">
    <text evidence="1">Belongs to the metallo-dependent hydrolases superfamily. TatD-type hydrolase family.</text>
</comment>
<dbReference type="GO" id="GO:0005829">
    <property type="term" value="C:cytosol"/>
    <property type="evidence" value="ECO:0007669"/>
    <property type="project" value="TreeGrafter"/>
</dbReference>
<dbReference type="InterPro" id="IPR001130">
    <property type="entry name" value="TatD-like"/>
</dbReference>
<dbReference type="PROSITE" id="PS01090">
    <property type="entry name" value="TATD_2"/>
    <property type="match status" value="1"/>
</dbReference>
<dbReference type="PROSITE" id="PS01091">
    <property type="entry name" value="TATD_3"/>
    <property type="match status" value="1"/>
</dbReference>
<feature type="binding site" evidence="4">
    <location>
        <position position="142"/>
    </location>
    <ligand>
        <name>a divalent metal cation</name>
        <dbReference type="ChEBI" id="CHEBI:60240"/>
        <label>2</label>
    </ligand>
</feature>
<feature type="binding site" evidence="4">
    <location>
        <position position="102"/>
    </location>
    <ligand>
        <name>a divalent metal cation</name>
        <dbReference type="ChEBI" id="CHEBI:60240"/>
        <label>1</label>
    </ligand>
</feature>
<evidence type="ECO:0000256" key="1">
    <source>
        <dbReference type="ARBA" id="ARBA00009275"/>
    </source>
</evidence>
<organism evidence="5 6">
    <name type="scientific">Rhodoferax fermentans</name>
    <dbReference type="NCBI Taxonomy" id="28066"/>
    <lineage>
        <taxon>Bacteria</taxon>
        <taxon>Pseudomonadati</taxon>
        <taxon>Pseudomonadota</taxon>
        <taxon>Betaproteobacteria</taxon>
        <taxon>Burkholderiales</taxon>
        <taxon>Comamonadaceae</taxon>
        <taxon>Rhodoferax</taxon>
    </lineage>
</organism>
<dbReference type="Pfam" id="PF01026">
    <property type="entry name" value="TatD_DNase"/>
    <property type="match status" value="1"/>
</dbReference>
<feature type="binding site" evidence="4">
    <location>
        <position position="13"/>
    </location>
    <ligand>
        <name>a divalent metal cation</name>
        <dbReference type="ChEBI" id="CHEBI:60240"/>
        <label>1</label>
    </ligand>
</feature>
<keyword evidence="2 4" id="KW-0479">Metal-binding</keyword>
<dbReference type="EMBL" id="MTJN01000002">
    <property type="protein sequence ID" value="OOV08165.1"/>
    <property type="molecule type" value="Genomic_DNA"/>
</dbReference>
<dbReference type="AlphaFoldDB" id="A0A1T1AW16"/>
<feature type="binding site" evidence="4">
    <location>
        <position position="169"/>
    </location>
    <ligand>
        <name>a divalent metal cation</name>
        <dbReference type="ChEBI" id="CHEBI:60240"/>
        <label>2</label>
    </ligand>
</feature>
<evidence type="ECO:0000256" key="3">
    <source>
        <dbReference type="ARBA" id="ARBA00022801"/>
    </source>
</evidence>
<evidence type="ECO:0000256" key="2">
    <source>
        <dbReference type="ARBA" id="ARBA00022723"/>
    </source>
</evidence>
<dbReference type="RefSeq" id="WP_078366035.1">
    <property type="nucleotide sequence ID" value="NZ_MTJN01000002.1"/>
</dbReference>
<dbReference type="PANTHER" id="PTHR46124">
    <property type="entry name" value="D-AMINOACYL-TRNA DEACYLASE"/>
    <property type="match status" value="1"/>
</dbReference>
<evidence type="ECO:0000313" key="6">
    <source>
        <dbReference type="Proteomes" id="UP000190750"/>
    </source>
</evidence>
<feature type="binding site" evidence="4">
    <location>
        <position position="15"/>
    </location>
    <ligand>
        <name>a divalent metal cation</name>
        <dbReference type="ChEBI" id="CHEBI:60240"/>
        <label>1</label>
    </ligand>
</feature>
<dbReference type="SUPFAM" id="SSF51556">
    <property type="entry name" value="Metallo-dependent hydrolases"/>
    <property type="match status" value="1"/>
</dbReference>
<comment type="caution">
    <text evidence="5">The sequence shown here is derived from an EMBL/GenBank/DDBJ whole genome shotgun (WGS) entry which is preliminary data.</text>
</comment>
<name>A0A1T1AW16_RHOFE</name>
<keyword evidence="3" id="KW-0378">Hydrolase</keyword>
<protein>
    <submittedName>
        <fullName evidence="5">DNAase</fullName>
    </submittedName>
</protein>
<dbReference type="CDD" id="cd01310">
    <property type="entry name" value="TatD_DNAse"/>
    <property type="match status" value="1"/>
</dbReference>
<dbReference type="STRING" id="28066.RF819_16855"/>
<proteinExistence type="inferred from homology"/>
<dbReference type="InterPro" id="IPR032466">
    <property type="entry name" value="Metal_Hydrolase"/>
</dbReference>
<evidence type="ECO:0000313" key="5">
    <source>
        <dbReference type="EMBL" id="OOV08165.1"/>
    </source>
</evidence>
<dbReference type="OrthoDB" id="9810005at2"/>
<gene>
    <name evidence="5" type="ORF">RF819_16855</name>
</gene>
<dbReference type="PIRSF" id="PIRSF005902">
    <property type="entry name" value="DNase_TatD"/>
    <property type="match status" value="1"/>
</dbReference>
<evidence type="ECO:0000256" key="4">
    <source>
        <dbReference type="PIRSR" id="PIRSR005902-1"/>
    </source>
</evidence>
<sequence length="304" mass="33406">MPAHHTMRWIDTHCHLDAHEFGAGAQQQRELAATQGVVHCVLPSICVNNFEAVRTLAYRHLDSYCLGITPMNVPYAAEDALERLTSTLQQQHEDPRLMAIGEIGLDFFVPELCKSPMRERQQEFFRAQLKLARKYDLPVVVHSRRAVDPILKMMREVAGPGGRWRGVVHAFNGSLQQAQALIQLGLRVGFGGAVTYERAKQLRSLAVDLPLTAIVLETDAPDMPPRWLYKSAEQRAAGEPQGINSPAELPRIGAELAALRGISVEALAAATTQNALDAFPRLAALLSADRALDAARHPTETTSS</sequence>
<dbReference type="GO" id="GO:0016788">
    <property type="term" value="F:hydrolase activity, acting on ester bonds"/>
    <property type="evidence" value="ECO:0007669"/>
    <property type="project" value="InterPro"/>
</dbReference>
<dbReference type="PANTHER" id="PTHR46124:SF3">
    <property type="entry name" value="HYDROLASE"/>
    <property type="match status" value="1"/>
</dbReference>
<dbReference type="Proteomes" id="UP000190750">
    <property type="component" value="Unassembled WGS sequence"/>
</dbReference>
<keyword evidence="6" id="KW-1185">Reference proteome</keyword>